<dbReference type="PROSITE" id="PS51257">
    <property type="entry name" value="PROKAR_LIPOPROTEIN"/>
    <property type="match status" value="1"/>
</dbReference>
<protein>
    <recommendedName>
        <fullName evidence="4">Lipoprotein</fullName>
    </recommendedName>
</protein>
<sequence length="78" mass="8831">MKKYILISGFLFAVLFSGCSYFKVNAAMCDQIAKEPNAVIPQECRNYSEADAQKAFDKTKTKTSTQLKDDIEFHKEGK</sequence>
<feature type="signal peptide" evidence="1">
    <location>
        <begin position="1"/>
        <end position="26"/>
    </location>
</feature>
<evidence type="ECO:0000313" key="3">
    <source>
        <dbReference type="Proteomes" id="UP000593994"/>
    </source>
</evidence>
<proteinExistence type="predicted"/>
<accession>A0A7S7RN76</accession>
<feature type="chain" id="PRO_5032895732" description="Lipoprotein" evidence="1">
    <location>
        <begin position="27"/>
        <end position="78"/>
    </location>
</feature>
<keyword evidence="1" id="KW-0732">Signal</keyword>
<reference evidence="2 3" key="1">
    <citation type="submission" date="2020-05" db="EMBL/GenBank/DDBJ databases">
        <title>Sulfurimonas marisnigri, sp. nov., and Sulfurimonas baltica, sp. nov., manganese oxide reducing chemolithoautotrophs of the class Epsilonproteobacteria isolated from the pelagic redoxclines of the Black and Baltic Seas and emended description of the genus Sulfurimonas.</title>
        <authorList>
            <person name="Henkel J.V."/>
            <person name="Laudan C."/>
            <person name="Werner J."/>
            <person name="Neu T."/>
            <person name="Plewe S."/>
            <person name="Sproer C."/>
            <person name="Bunk B."/>
            <person name="Schulz-Vogt H.N."/>
        </authorList>
    </citation>
    <scope>NUCLEOTIDE SEQUENCE [LARGE SCALE GENOMIC DNA]</scope>
    <source>
        <strain evidence="2 3">GD2</strain>
    </source>
</reference>
<evidence type="ECO:0000313" key="2">
    <source>
        <dbReference type="EMBL" id="QOY52138.1"/>
    </source>
</evidence>
<dbReference type="KEGG" id="sbal:HUE88_00105"/>
<evidence type="ECO:0000256" key="1">
    <source>
        <dbReference type="SAM" id="SignalP"/>
    </source>
</evidence>
<evidence type="ECO:0008006" key="4">
    <source>
        <dbReference type="Google" id="ProtNLM"/>
    </source>
</evidence>
<keyword evidence="3" id="KW-1185">Reference proteome</keyword>
<dbReference type="AlphaFoldDB" id="A0A7S7RN76"/>
<dbReference type="RefSeq" id="WP_194369900.1">
    <property type="nucleotide sequence ID" value="NZ_CP054492.1"/>
</dbReference>
<organism evidence="2 3">
    <name type="scientific">Candidatus Sulfurimonas baltica</name>
    <dbReference type="NCBI Taxonomy" id="2740404"/>
    <lineage>
        <taxon>Bacteria</taxon>
        <taxon>Pseudomonadati</taxon>
        <taxon>Campylobacterota</taxon>
        <taxon>Epsilonproteobacteria</taxon>
        <taxon>Campylobacterales</taxon>
        <taxon>Sulfurimonadaceae</taxon>
        <taxon>Sulfurimonas</taxon>
    </lineage>
</organism>
<dbReference type="Proteomes" id="UP000593994">
    <property type="component" value="Chromosome"/>
</dbReference>
<gene>
    <name evidence="2" type="ORF">HUE88_00105</name>
</gene>
<name>A0A7S7RN76_9BACT</name>
<dbReference type="EMBL" id="CP054492">
    <property type="protein sequence ID" value="QOY52138.1"/>
    <property type="molecule type" value="Genomic_DNA"/>
</dbReference>